<keyword evidence="2" id="KW-0472">Membrane</keyword>
<dbReference type="EMBL" id="MGFH01000047">
    <property type="protein sequence ID" value="OGM07271.1"/>
    <property type="molecule type" value="Genomic_DNA"/>
</dbReference>
<proteinExistence type="predicted"/>
<organism evidence="3 4">
    <name type="scientific">Candidatus Wallbacteria bacterium GWC2_49_35</name>
    <dbReference type="NCBI Taxonomy" id="1817813"/>
    <lineage>
        <taxon>Bacteria</taxon>
        <taxon>Candidatus Walliibacteriota</taxon>
    </lineage>
</organism>
<gene>
    <name evidence="3" type="ORF">A2008_00115</name>
</gene>
<keyword evidence="2" id="KW-1133">Transmembrane helix</keyword>
<evidence type="ECO:0000313" key="3">
    <source>
        <dbReference type="EMBL" id="OGM07271.1"/>
    </source>
</evidence>
<name>A0A1F7WWR0_9BACT</name>
<reference evidence="3 4" key="1">
    <citation type="journal article" date="2016" name="Nat. Commun.">
        <title>Thousands of microbial genomes shed light on interconnected biogeochemical processes in an aquifer system.</title>
        <authorList>
            <person name="Anantharaman K."/>
            <person name="Brown C.T."/>
            <person name="Hug L.A."/>
            <person name="Sharon I."/>
            <person name="Castelle C.J."/>
            <person name="Probst A.J."/>
            <person name="Thomas B.C."/>
            <person name="Singh A."/>
            <person name="Wilkins M.J."/>
            <person name="Karaoz U."/>
            <person name="Brodie E.L."/>
            <person name="Williams K.H."/>
            <person name="Hubbard S.S."/>
            <person name="Banfield J.F."/>
        </authorList>
    </citation>
    <scope>NUCLEOTIDE SEQUENCE [LARGE SCALE GENOMIC DNA]</scope>
</reference>
<protein>
    <submittedName>
        <fullName evidence="3">Uncharacterized protein</fullName>
    </submittedName>
</protein>
<comment type="caution">
    <text evidence="3">The sequence shown here is derived from an EMBL/GenBank/DDBJ whole genome shotgun (WGS) entry which is preliminary data.</text>
</comment>
<dbReference type="Proteomes" id="UP000178735">
    <property type="component" value="Unassembled WGS sequence"/>
</dbReference>
<evidence type="ECO:0000256" key="1">
    <source>
        <dbReference type="SAM" id="MobiDB-lite"/>
    </source>
</evidence>
<feature type="transmembrane region" description="Helical" evidence="2">
    <location>
        <begin position="94"/>
        <end position="117"/>
    </location>
</feature>
<dbReference type="AlphaFoldDB" id="A0A1F7WWR0"/>
<keyword evidence="2" id="KW-0812">Transmembrane</keyword>
<feature type="region of interest" description="Disordered" evidence="1">
    <location>
        <begin position="252"/>
        <end position="272"/>
    </location>
</feature>
<evidence type="ECO:0000256" key="2">
    <source>
        <dbReference type="SAM" id="Phobius"/>
    </source>
</evidence>
<sequence length="392" mass="43638">MNSRSTIYLQEAVSSIQKGHLTIEAASEKYGIPADEIKVAIKNYCLYGKLSESGPGIFGGVSRLLSSVTLKNLFGGIAPTYDCEKEIDRFKFKFTYAAASFLLVALGVAAMSFPTYLSPADSTAKPAFEEKLDRTLATASRPGKTVDAEVKYLNNFYSRINKILEESDSKDSKMLKAEVKKRLKYINSIETDDIARKAADISGTEPACSASRANEIYSNLYEAACEKDKTNYMARTLKERIDKNYLISRSKYSKKSENPPAENSISSAGEEAKSPAAAVTKKAAYQAVKIKNAAVDTQAPKSVKPEAVKSYKYNRTQAKNFESLKDKLYIINKYKHDNMLKKAVAKKELKFKYPVAEMILVPDRTKYNDSLKKIATNKDYNSRSVMITEDRG</sequence>
<accession>A0A1F7WWR0</accession>
<evidence type="ECO:0000313" key="4">
    <source>
        <dbReference type="Proteomes" id="UP000178735"/>
    </source>
</evidence>